<dbReference type="KEGG" id="scn:Solca_2866"/>
<evidence type="ECO:0000256" key="14">
    <source>
        <dbReference type="PROSITE-ProRule" id="PRU01360"/>
    </source>
</evidence>
<keyword evidence="6 14" id="KW-0812">Transmembrane</keyword>
<dbReference type="RefSeq" id="WP_014681116.1">
    <property type="nucleotide sequence ID" value="NC_017770.1"/>
</dbReference>
<evidence type="ECO:0000259" key="17">
    <source>
        <dbReference type="Pfam" id="PF00593"/>
    </source>
</evidence>
<feature type="domain" description="TonB-dependent receptor plug" evidence="18">
    <location>
        <begin position="136"/>
        <end position="231"/>
    </location>
</feature>
<dbReference type="PROSITE" id="PS52016">
    <property type="entry name" value="TONB_DEPENDENT_REC_3"/>
    <property type="match status" value="1"/>
</dbReference>
<feature type="domain" description="TonB-dependent receptor-like beta-barrel" evidence="17">
    <location>
        <begin position="317"/>
        <end position="786"/>
    </location>
</feature>
<evidence type="ECO:0000256" key="16">
    <source>
        <dbReference type="SAM" id="SignalP"/>
    </source>
</evidence>
<dbReference type="InterPro" id="IPR013784">
    <property type="entry name" value="Carb-bd-like_fold"/>
</dbReference>
<evidence type="ECO:0000256" key="3">
    <source>
        <dbReference type="ARBA" id="ARBA00022448"/>
    </source>
</evidence>
<dbReference type="GO" id="GO:0030246">
    <property type="term" value="F:carbohydrate binding"/>
    <property type="evidence" value="ECO:0007669"/>
    <property type="project" value="InterPro"/>
</dbReference>
<dbReference type="InterPro" id="IPR010105">
    <property type="entry name" value="TonB_sidphr_rcpt"/>
</dbReference>
<keyword evidence="20" id="KW-1185">Reference proteome</keyword>
<dbReference type="STRING" id="929556.Solca_2866"/>
<dbReference type="InterPro" id="IPR036942">
    <property type="entry name" value="Beta-barrel_TonB_sf"/>
</dbReference>
<evidence type="ECO:0000259" key="18">
    <source>
        <dbReference type="Pfam" id="PF07715"/>
    </source>
</evidence>
<evidence type="ECO:0000256" key="11">
    <source>
        <dbReference type="ARBA" id="ARBA00023136"/>
    </source>
</evidence>
<feature type="chain" id="PRO_5003614640" evidence="16">
    <location>
        <begin position="21"/>
        <end position="816"/>
    </location>
</feature>
<dbReference type="InterPro" id="IPR012910">
    <property type="entry name" value="Plug_dom"/>
</dbReference>
<dbReference type="Pfam" id="PF13715">
    <property type="entry name" value="CarbopepD_reg_2"/>
    <property type="match status" value="1"/>
</dbReference>
<evidence type="ECO:0000256" key="13">
    <source>
        <dbReference type="ARBA" id="ARBA00023237"/>
    </source>
</evidence>
<evidence type="ECO:0000256" key="15">
    <source>
        <dbReference type="RuleBase" id="RU003357"/>
    </source>
</evidence>
<dbReference type="InterPro" id="IPR039426">
    <property type="entry name" value="TonB-dep_rcpt-like"/>
</dbReference>
<evidence type="ECO:0000313" key="19">
    <source>
        <dbReference type="EMBL" id="AFD07889.1"/>
    </source>
</evidence>
<dbReference type="Proteomes" id="UP000007590">
    <property type="component" value="Chromosome"/>
</dbReference>
<proteinExistence type="inferred from homology"/>
<accession>H8KW97</accession>
<dbReference type="GO" id="GO:0015891">
    <property type="term" value="P:siderophore transport"/>
    <property type="evidence" value="ECO:0007669"/>
    <property type="project" value="InterPro"/>
</dbReference>
<dbReference type="PANTHER" id="PTHR32552">
    <property type="entry name" value="FERRICHROME IRON RECEPTOR-RELATED"/>
    <property type="match status" value="1"/>
</dbReference>
<dbReference type="GO" id="GO:0038023">
    <property type="term" value="F:signaling receptor activity"/>
    <property type="evidence" value="ECO:0007669"/>
    <property type="project" value="InterPro"/>
</dbReference>
<evidence type="ECO:0000256" key="1">
    <source>
        <dbReference type="ARBA" id="ARBA00004571"/>
    </source>
</evidence>
<organism evidence="19 20">
    <name type="scientific">Solitalea canadensis (strain ATCC 29591 / DSM 3403 / JCM 21819 / LMG 8368 / NBRC 15130 / NCIMB 12057 / USAM 9D)</name>
    <name type="common">Flexibacter canadensis</name>
    <dbReference type="NCBI Taxonomy" id="929556"/>
    <lineage>
        <taxon>Bacteria</taxon>
        <taxon>Pseudomonadati</taxon>
        <taxon>Bacteroidota</taxon>
        <taxon>Sphingobacteriia</taxon>
        <taxon>Sphingobacteriales</taxon>
        <taxon>Sphingobacteriaceae</taxon>
        <taxon>Solitalea</taxon>
    </lineage>
</organism>
<dbReference type="HOGENOM" id="CLU_008287_9_4_10"/>
<keyword evidence="10 15" id="KW-0798">TonB box</keyword>
<dbReference type="SUPFAM" id="SSF49452">
    <property type="entry name" value="Starch-binding domain-like"/>
    <property type="match status" value="1"/>
</dbReference>
<dbReference type="SUPFAM" id="SSF56935">
    <property type="entry name" value="Porins"/>
    <property type="match status" value="1"/>
</dbReference>
<dbReference type="eggNOG" id="COG4773">
    <property type="taxonomic scope" value="Bacteria"/>
</dbReference>
<evidence type="ECO:0000256" key="12">
    <source>
        <dbReference type="ARBA" id="ARBA00023170"/>
    </source>
</evidence>
<dbReference type="GO" id="GO:0009279">
    <property type="term" value="C:cell outer membrane"/>
    <property type="evidence" value="ECO:0007669"/>
    <property type="project" value="UniProtKB-SubCell"/>
</dbReference>
<dbReference type="AlphaFoldDB" id="H8KW97"/>
<keyword evidence="4 14" id="KW-1134">Transmembrane beta strand</keyword>
<dbReference type="OrthoDB" id="9758472at2"/>
<dbReference type="InterPro" id="IPR037066">
    <property type="entry name" value="Plug_dom_sf"/>
</dbReference>
<keyword evidence="7 16" id="KW-0732">Signal</keyword>
<reference evidence="19" key="1">
    <citation type="submission" date="2012-02" db="EMBL/GenBank/DDBJ databases">
        <title>The complete genome of Solitalea canadensis DSM 3403.</title>
        <authorList>
            <consortium name="US DOE Joint Genome Institute (JGI-PGF)"/>
            <person name="Lucas S."/>
            <person name="Copeland A."/>
            <person name="Lapidus A."/>
            <person name="Glavina del Rio T."/>
            <person name="Dalin E."/>
            <person name="Tice H."/>
            <person name="Bruce D."/>
            <person name="Goodwin L."/>
            <person name="Pitluck S."/>
            <person name="Peters L."/>
            <person name="Ovchinnikova G."/>
            <person name="Lu M."/>
            <person name="Kyrpides N."/>
            <person name="Mavromatis K."/>
            <person name="Ivanova N."/>
            <person name="Brettin T."/>
            <person name="Detter J.C."/>
            <person name="Han C."/>
            <person name="Larimer F."/>
            <person name="Land M."/>
            <person name="Hauser L."/>
            <person name="Markowitz V."/>
            <person name="Cheng J.-F."/>
            <person name="Hugenholtz P."/>
            <person name="Woyke T."/>
            <person name="Wu D."/>
            <person name="Spring S."/>
            <person name="Schroeder M."/>
            <person name="Kopitz M."/>
            <person name="Brambilla E."/>
            <person name="Klenk H.-P."/>
            <person name="Eisen J.A."/>
        </authorList>
    </citation>
    <scope>NUCLEOTIDE SEQUENCE</scope>
    <source>
        <strain evidence="19">DSM 3403</strain>
    </source>
</reference>
<keyword evidence="5" id="KW-0410">Iron transport</keyword>
<evidence type="ECO:0000256" key="10">
    <source>
        <dbReference type="ARBA" id="ARBA00023077"/>
    </source>
</evidence>
<evidence type="ECO:0000256" key="7">
    <source>
        <dbReference type="ARBA" id="ARBA00022729"/>
    </source>
</evidence>
<dbReference type="Pfam" id="PF00593">
    <property type="entry name" value="TonB_dep_Rec_b-barrel"/>
    <property type="match status" value="1"/>
</dbReference>
<dbReference type="Gene3D" id="2.170.130.10">
    <property type="entry name" value="TonB-dependent receptor, plug domain"/>
    <property type="match status" value="1"/>
</dbReference>
<comment type="subcellular location">
    <subcellularLocation>
        <location evidence="1 14">Cell outer membrane</location>
        <topology evidence="1 14">Multi-pass membrane protein</topology>
    </subcellularLocation>
</comment>
<keyword evidence="8" id="KW-0408">Iron</keyword>
<sequence>MIKHITLLLLAVLSLQTTWAQSTNTSLLKGKITGDASNKVDVATVTIIGTKYKAVTDAEGFFEIKNIQPGNYTIHISALGFEPLKESITVSDKETTEISFTLKTAKGTLNEVEVFGMRDKQPEKLDAITRLPLKPKDQIQSISVISDKLITQQGNLTVIDATRNVAGVYTYSRYGNSSESISSRGFRGIPIYKNGVRMHSDFRGFGFISDMGTVESIQVLKGSAAVTMGAATDLGSPGGLINVVTKTPKFTNNGVVSLRAGGFSQFRPTFDIQGLLNKEQTLAFRLNGGYENSRTFHNIEGIGTEKLFINPSLEWRPDSKTAITFELDYLDDSRSLDVGTVNIDPKNISNRILEMPKDKFLGFDTDRQLATNTNVTARFRRDITDNLYVRGAFYRSNYDTEGYMAGLKAVKTNVEKDINVDQLNVYSRSIGSRGGHLEKNNVLQFDLIGKDIQTGKIKHTFQAGLDYRTSYVKDLSYASIVVDTIDVFQSVSNKLKNGVPSNFTKTGETESNNRSAGFTIQDVVQLTAWARVYGSIRFSTTESSNPAGTTVVRESYWNPLGGVMFSINKNINLFGSYTNSTNPRTAQYLDINGDPLGNERIDQFEAGLKTEWFNERLRFNFTAYKINNKNQNIRAAVLNPATGFIELQNYYFKGGNDERTGIETEITGRILPNLEVIAGYAYINAKYKEHTTFVPGSAPNNTPKHTFNAWGSYTIDRGPLKSLNFSAGIYYLGDRPYNDWTQANAEFHGITPNQEPWNNKAYTVVNVQLGYEFTKNWSSRVFVNNVFDAIGYDAYRTSYIDRIDPRNVSVSVSYRF</sequence>
<evidence type="ECO:0000313" key="20">
    <source>
        <dbReference type="Proteomes" id="UP000007590"/>
    </source>
</evidence>
<dbReference type="Gene3D" id="2.40.170.20">
    <property type="entry name" value="TonB-dependent receptor, beta-barrel domain"/>
    <property type="match status" value="1"/>
</dbReference>
<feature type="signal peptide" evidence="16">
    <location>
        <begin position="1"/>
        <end position="20"/>
    </location>
</feature>
<keyword evidence="9" id="KW-0406">Ion transport</keyword>
<keyword evidence="11 14" id="KW-0472">Membrane</keyword>
<keyword evidence="3 14" id="KW-0813">Transport</keyword>
<dbReference type="InterPro" id="IPR000531">
    <property type="entry name" value="Beta-barrel_TonB"/>
</dbReference>
<evidence type="ECO:0000256" key="4">
    <source>
        <dbReference type="ARBA" id="ARBA00022452"/>
    </source>
</evidence>
<evidence type="ECO:0000256" key="2">
    <source>
        <dbReference type="ARBA" id="ARBA00009810"/>
    </source>
</evidence>
<dbReference type="PANTHER" id="PTHR32552:SF68">
    <property type="entry name" value="FERRICHROME OUTER MEMBRANE TRANSPORTER_PHAGE RECEPTOR"/>
    <property type="match status" value="1"/>
</dbReference>
<dbReference type="Pfam" id="PF07715">
    <property type="entry name" value="Plug"/>
    <property type="match status" value="1"/>
</dbReference>
<dbReference type="NCBIfam" id="TIGR01783">
    <property type="entry name" value="TonB-siderophor"/>
    <property type="match status" value="1"/>
</dbReference>
<comment type="similarity">
    <text evidence="2 14 15">Belongs to the TonB-dependent receptor family.</text>
</comment>
<keyword evidence="12 19" id="KW-0675">Receptor</keyword>
<dbReference type="GO" id="GO:0015344">
    <property type="term" value="F:siderophore uptake transmembrane transporter activity"/>
    <property type="evidence" value="ECO:0007669"/>
    <property type="project" value="TreeGrafter"/>
</dbReference>
<evidence type="ECO:0000256" key="5">
    <source>
        <dbReference type="ARBA" id="ARBA00022496"/>
    </source>
</evidence>
<evidence type="ECO:0000256" key="8">
    <source>
        <dbReference type="ARBA" id="ARBA00023004"/>
    </source>
</evidence>
<name>H8KW97_SOLCM</name>
<protein>
    <submittedName>
        <fullName evidence="19">TonB-dependent siderophore receptor</fullName>
    </submittedName>
</protein>
<gene>
    <name evidence="19" type="ordered locus">Solca_2866</name>
</gene>
<dbReference type="CDD" id="cd01347">
    <property type="entry name" value="ligand_gated_channel"/>
    <property type="match status" value="1"/>
</dbReference>
<evidence type="ECO:0000256" key="6">
    <source>
        <dbReference type="ARBA" id="ARBA00022692"/>
    </source>
</evidence>
<dbReference type="Gene3D" id="2.60.40.1120">
    <property type="entry name" value="Carboxypeptidase-like, regulatory domain"/>
    <property type="match status" value="1"/>
</dbReference>
<dbReference type="EMBL" id="CP003349">
    <property type="protein sequence ID" value="AFD07889.1"/>
    <property type="molecule type" value="Genomic_DNA"/>
</dbReference>
<evidence type="ECO:0000256" key="9">
    <source>
        <dbReference type="ARBA" id="ARBA00023065"/>
    </source>
</evidence>
<keyword evidence="13 14" id="KW-0998">Cell outer membrane</keyword>